<feature type="domain" description="dATP/dGTP diphosphohydrolase N-terminal" evidence="2">
    <location>
        <begin position="21"/>
        <end position="103"/>
    </location>
</feature>
<gene>
    <name evidence="3" type="ORF">LCGC14_0990350</name>
</gene>
<organism evidence="3">
    <name type="scientific">marine sediment metagenome</name>
    <dbReference type="NCBI Taxonomy" id="412755"/>
    <lineage>
        <taxon>unclassified sequences</taxon>
        <taxon>metagenomes</taxon>
        <taxon>ecological metagenomes</taxon>
    </lineage>
</organism>
<feature type="compositionally biased region" description="Basic and acidic residues" evidence="1">
    <location>
        <begin position="1"/>
        <end position="15"/>
    </location>
</feature>
<dbReference type="AlphaFoldDB" id="A0A0F9NSK6"/>
<proteinExistence type="predicted"/>
<name>A0A0F9NSK6_9ZZZZ</name>
<evidence type="ECO:0000256" key="1">
    <source>
        <dbReference type="SAM" id="MobiDB-lite"/>
    </source>
</evidence>
<protein>
    <recommendedName>
        <fullName evidence="2">dATP/dGTP diphosphohydrolase N-terminal domain-containing protein</fullName>
    </recommendedName>
</protein>
<dbReference type="InterPro" id="IPR044038">
    <property type="entry name" value="dATP/dGTP_diPOhydrolase_N"/>
</dbReference>
<dbReference type="Pfam" id="PF18909">
    <property type="entry name" value="dGTP_diPhyd_N"/>
    <property type="match status" value="1"/>
</dbReference>
<sequence length="124" mass="14390">MSRFGLRDSGQREEFGTGSVRDTQEGKPRFDLISFHGLKRLADLMTKGAEKYGERNWEKGQHVSRFYSSMFRHMMAWREGDLVEDHLAAIVYNAMAIMHMEKEVAQGKLSKELLDVEIYDDLTE</sequence>
<reference evidence="3" key="1">
    <citation type="journal article" date="2015" name="Nature">
        <title>Complex archaea that bridge the gap between prokaryotes and eukaryotes.</title>
        <authorList>
            <person name="Spang A."/>
            <person name="Saw J.H."/>
            <person name="Jorgensen S.L."/>
            <person name="Zaremba-Niedzwiedzka K."/>
            <person name="Martijn J."/>
            <person name="Lind A.E."/>
            <person name="van Eijk R."/>
            <person name="Schleper C."/>
            <person name="Guy L."/>
            <person name="Ettema T.J."/>
        </authorList>
    </citation>
    <scope>NUCLEOTIDE SEQUENCE</scope>
</reference>
<accession>A0A0F9NSK6</accession>
<evidence type="ECO:0000259" key="2">
    <source>
        <dbReference type="Pfam" id="PF18909"/>
    </source>
</evidence>
<comment type="caution">
    <text evidence="3">The sequence shown here is derived from an EMBL/GenBank/DDBJ whole genome shotgun (WGS) entry which is preliminary data.</text>
</comment>
<dbReference type="EMBL" id="LAZR01003756">
    <property type="protein sequence ID" value="KKN15007.1"/>
    <property type="molecule type" value="Genomic_DNA"/>
</dbReference>
<feature type="region of interest" description="Disordered" evidence="1">
    <location>
        <begin position="1"/>
        <end position="28"/>
    </location>
</feature>
<evidence type="ECO:0000313" key="3">
    <source>
        <dbReference type="EMBL" id="KKN15007.1"/>
    </source>
</evidence>